<gene>
    <name evidence="1" type="primary">LOC113437850</name>
</gene>
<dbReference type="Proteomes" id="UP000472273">
    <property type="component" value="Unplaced"/>
</dbReference>
<evidence type="ECO:0000313" key="2">
    <source>
        <dbReference type="Proteomes" id="UP000472273"/>
    </source>
</evidence>
<protein>
    <submittedName>
        <fullName evidence="1">Uncharacterized protein</fullName>
    </submittedName>
</protein>
<dbReference type="OrthoDB" id="8778600at2759"/>
<sequence length="289" mass="32383">MLAESFLTVFAYKHELLDSRQGQLLKPVGQETWQSQFANTDENEQLFTESNQAAAEKMARIHGGNMGPKGPQQIPGEDAPRNKTHKISLSIPQCIAVQELYCGKDLDLYRSWPCQSLYQNYPDLHIRGDHIADHTPDSNRIVDQTYNTLSGPMFSSTDLPLDTPFPLEKPRVLKLGCGDEVGENSLAICKEPLSNSLLNKHMEKEIQEVYKQFWEEKLTHCNSITHYLMSNGLMSNLGEAHHPLSHGHQQTLLHSLARLGLHNTSSGNSSEVSTPNLQISAPLCNRKCL</sequence>
<dbReference type="PANTHER" id="PTHR14889">
    <property type="entry name" value="RCG36411"/>
    <property type="match status" value="1"/>
</dbReference>
<dbReference type="GeneTree" id="ENSGT00390000011425"/>
<keyword evidence="2" id="KW-1185">Reference proteome</keyword>
<dbReference type="KEGG" id="ptex:113437850"/>
<dbReference type="OMA" id="CQNYPDL"/>
<name>A0A670Y3A0_PSETE</name>
<proteinExistence type="predicted"/>
<reference evidence="1" key="2">
    <citation type="submission" date="2025-09" db="UniProtKB">
        <authorList>
            <consortium name="Ensembl"/>
        </authorList>
    </citation>
    <scope>IDENTIFICATION</scope>
</reference>
<dbReference type="InterPro" id="IPR027869">
    <property type="entry name" value="TASL"/>
</dbReference>
<dbReference type="Pfam" id="PF15133">
    <property type="entry name" value="TASL"/>
    <property type="match status" value="1"/>
</dbReference>
<dbReference type="AlphaFoldDB" id="A0A670Y3A0"/>
<organism evidence="1 2">
    <name type="scientific">Pseudonaja textilis</name>
    <name type="common">Eastern brown snake</name>
    <dbReference type="NCBI Taxonomy" id="8673"/>
    <lineage>
        <taxon>Eukaryota</taxon>
        <taxon>Metazoa</taxon>
        <taxon>Chordata</taxon>
        <taxon>Craniata</taxon>
        <taxon>Vertebrata</taxon>
        <taxon>Euteleostomi</taxon>
        <taxon>Lepidosauria</taxon>
        <taxon>Squamata</taxon>
        <taxon>Bifurcata</taxon>
        <taxon>Unidentata</taxon>
        <taxon>Episquamata</taxon>
        <taxon>Toxicofera</taxon>
        <taxon>Serpentes</taxon>
        <taxon>Colubroidea</taxon>
        <taxon>Elapidae</taxon>
        <taxon>Hydrophiinae</taxon>
        <taxon>Pseudonaja</taxon>
    </lineage>
</organism>
<dbReference type="GO" id="GO:0034121">
    <property type="term" value="P:regulation of toll-like receptor signaling pathway"/>
    <property type="evidence" value="ECO:0007669"/>
    <property type="project" value="InterPro"/>
</dbReference>
<dbReference type="GeneID" id="113437850"/>
<accession>A0A670Y3A0</accession>
<dbReference type="RefSeq" id="XP_026558812.1">
    <property type="nucleotide sequence ID" value="XM_026703027.1"/>
</dbReference>
<reference evidence="1" key="1">
    <citation type="submission" date="2025-08" db="UniProtKB">
        <authorList>
            <consortium name="Ensembl"/>
        </authorList>
    </citation>
    <scope>IDENTIFICATION</scope>
</reference>
<evidence type="ECO:0000313" key="1">
    <source>
        <dbReference type="Ensembl" id="ENSPTXP00000006519.1"/>
    </source>
</evidence>
<dbReference type="Ensembl" id="ENSPTXT00000006739.1">
    <property type="protein sequence ID" value="ENSPTXP00000006519.1"/>
    <property type="gene ID" value="ENSPTXG00000004760.1"/>
</dbReference>
<dbReference type="PANTHER" id="PTHR14889:SF2">
    <property type="entry name" value="GENE 6377-RELATED"/>
    <property type="match status" value="1"/>
</dbReference>